<evidence type="ECO:0000259" key="11">
    <source>
        <dbReference type="PROSITE" id="PS50109"/>
    </source>
</evidence>
<keyword evidence="10" id="KW-0812">Transmembrane</keyword>
<dbReference type="GO" id="GO:0000155">
    <property type="term" value="F:phosphorelay sensor kinase activity"/>
    <property type="evidence" value="ECO:0007669"/>
    <property type="project" value="InterPro"/>
</dbReference>
<dbReference type="PROSITE" id="PS50885">
    <property type="entry name" value="HAMP"/>
    <property type="match status" value="1"/>
</dbReference>
<reference evidence="13" key="2">
    <citation type="submission" date="2014-03" db="EMBL/GenBank/DDBJ databases">
        <title>Candidatus Competibacter-lineage genomes retrieved from metagenomes reveal functional metabolic diversity.</title>
        <authorList>
            <person name="McIlroy S.J."/>
            <person name="Albertsen M."/>
            <person name="Andresen E.K."/>
            <person name="Saunders A.M."/>
            <person name="Kristiansen R."/>
            <person name="Stokholm-Bjerregaard M."/>
            <person name="Nielsen K.L."/>
            <person name="Nielsen P.H."/>
        </authorList>
    </citation>
    <scope>NUCLEOTIDE SEQUENCE</scope>
    <source>
        <strain evidence="13">Run_A_D11</strain>
    </source>
</reference>
<dbReference type="EMBL" id="CBTJ020000041">
    <property type="protein sequence ID" value="CDI02718.1"/>
    <property type="molecule type" value="Genomic_DNA"/>
</dbReference>
<dbReference type="PROSITE" id="PS50109">
    <property type="entry name" value="HIS_KIN"/>
    <property type="match status" value="1"/>
</dbReference>
<keyword evidence="6" id="KW-0808">Transferase</keyword>
<dbReference type="OrthoDB" id="9772100at2"/>
<proteinExistence type="predicted"/>
<evidence type="ECO:0000256" key="3">
    <source>
        <dbReference type="ARBA" id="ARBA00012438"/>
    </source>
</evidence>
<feature type="domain" description="HAMP" evidence="12">
    <location>
        <begin position="266"/>
        <end position="320"/>
    </location>
</feature>
<keyword evidence="9" id="KW-0067">ATP-binding</keyword>
<feature type="domain" description="Histidine kinase" evidence="11">
    <location>
        <begin position="328"/>
        <end position="541"/>
    </location>
</feature>
<dbReference type="CDD" id="cd00082">
    <property type="entry name" value="HisKA"/>
    <property type="match status" value="1"/>
</dbReference>
<dbReference type="InterPro" id="IPR003661">
    <property type="entry name" value="HisK_dim/P_dom"/>
</dbReference>
<dbReference type="InterPro" id="IPR004358">
    <property type="entry name" value="Sig_transdc_His_kin-like_C"/>
</dbReference>
<dbReference type="InterPro" id="IPR050980">
    <property type="entry name" value="2C_sensor_his_kinase"/>
</dbReference>
<gene>
    <name evidence="13" type="ORF">BN873_340091</name>
</gene>
<dbReference type="EC" id="2.7.13.3" evidence="3"/>
<dbReference type="Gene3D" id="1.10.287.130">
    <property type="match status" value="1"/>
</dbReference>
<evidence type="ECO:0000313" key="13">
    <source>
        <dbReference type="EMBL" id="CDI02718.1"/>
    </source>
</evidence>
<evidence type="ECO:0000313" key="14">
    <source>
        <dbReference type="Proteomes" id="UP000035760"/>
    </source>
</evidence>
<accession>W6MA57</accession>
<dbReference type="STRING" id="1400863.BN873_340091"/>
<dbReference type="InterPro" id="IPR036890">
    <property type="entry name" value="HATPase_C_sf"/>
</dbReference>
<dbReference type="PANTHER" id="PTHR44936">
    <property type="entry name" value="SENSOR PROTEIN CREC"/>
    <property type="match status" value="1"/>
</dbReference>
<dbReference type="SMART" id="SM00388">
    <property type="entry name" value="HisKA"/>
    <property type="match status" value="1"/>
</dbReference>
<dbReference type="InterPro" id="IPR036097">
    <property type="entry name" value="HisK_dim/P_sf"/>
</dbReference>
<dbReference type="SMART" id="SM00387">
    <property type="entry name" value="HATPase_c"/>
    <property type="match status" value="1"/>
</dbReference>
<evidence type="ECO:0000256" key="6">
    <source>
        <dbReference type="ARBA" id="ARBA00022679"/>
    </source>
</evidence>
<dbReference type="Pfam" id="PF02518">
    <property type="entry name" value="HATPase_c"/>
    <property type="match status" value="1"/>
</dbReference>
<keyword evidence="8 13" id="KW-0418">Kinase</keyword>
<dbReference type="Gene3D" id="3.30.565.10">
    <property type="entry name" value="Histidine kinase-like ATPase, C-terminal domain"/>
    <property type="match status" value="1"/>
</dbReference>
<keyword evidence="10" id="KW-1133">Transmembrane helix</keyword>
<evidence type="ECO:0000256" key="4">
    <source>
        <dbReference type="ARBA" id="ARBA00022475"/>
    </source>
</evidence>
<dbReference type="Pfam" id="PF00512">
    <property type="entry name" value="HisKA"/>
    <property type="match status" value="1"/>
</dbReference>
<comment type="subcellular location">
    <subcellularLocation>
        <location evidence="2">Cell membrane</location>
        <topology evidence="2">Multi-pass membrane protein</topology>
    </subcellularLocation>
</comment>
<dbReference type="GO" id="GO:0005524">
    <property type="term" value="F:ATP binding"/>
    <property type="evidence" value="ECO:0007669"/>
    <property type="project" value="UniProtKB-KW"/>
</dbReference>
<keyword evidence="7" id="KW-0547">Nucleotide-binding</keyword>
<dbReference type="InterPro" id="IPR005467">
    <property type="entry name" value="His_kinase_dom"/>
</dbReference>
<keyword evidence="5" id="KW-0597">Phosphoprotein</keyword>
<sequence>MSPVARPRLKLHYLLLAVNLTVLWLPLLGLEALRLYDSALVRQTESELLAQAAFVTASYRATLTRLAPQTATDPAYGLPLPPAWRKKYLREDRWRPRPAHLDLAEEVIQPPPPDTIAPVVPPDPYAQAVGQELQALLVDAQVMTLAGIAIADMQGTVIATTGPSLGRSLMPFAEVRRALAGEPVSLLRRRIPDAPPPAIDSISRGTLLRVFVAAPILQGERIVAVALLWRTPASLSQVLHGKRYHLLAAVGLLLVTVIAMSVLTSFTVVQPLRKLVQQAQRATAGEKGAVTPLARPITREIADLSHAVTTMAGHLEQRADYIRTFAAHVSHEFKTPLAAIRGAVELLRDHLETMTAAERERFLGNLDDDAARLERMVRRLLDLARADVLQAASSDRARVDEVIRRLAARYRELGLPVSVVEPLVAGIAAINEDVLESILSNLLDNARQHGGAEVTVTVACADFGIGAKAMLRISVSDDGPGVSAANATRVFEPFFTTARAQGGTGLGLAVVKSLLAAHGGAIELVAGVGGAQWLVTVPLKPLEP</sequence>
<evidence type="ECO:0000256" key="8">
    <source>
        <dbReference type="ARBA" id="ARBA00022777"/>
    </source>
</evidence>
<dbReference type="CDD" id="cd00075">
    <property type="entry name" value="HATPase"/>
    <property type="match status" value="1"/>
</dbReference>
<feature type="transmembrane region" description="Helical" evidence="10">
    <location>
        <begin position="246"/>
        <end position="269"/>
    </location>
</feature>
<dbReference type="Gene3D" id="6.10.340.10">
    <property type="match status" value="1"/>
</dbReference>
<dbReference type="SMART" id="SM00304">
    <property type="entry name" value="HAMP"/>
    <property type="match status" value="1"/>
</dbReference>
<dbReference type="PANTHER" id="PTHR44936:SF10">
    <property type="entry name" value="SENSOR PROTEIN RSTB"/>
    <property type="match status" value="1"/>
</dbReference>
<comment type="catalytic activity">
    <reaction evidence="1">
        <text>ATP + protein L-histidine = ADP + protein N-phospho-L-histidine.</text>
        <dbReference type="EC" id="2.7.13.3"/>
    </reaction>
</comment>
<evidence type="ECO:0000256" key="1">
    <source>
        <dbReference type="ARBA" id="ARBA00000085"/>
    </source>
</evidence>
<comment type="caution">
    <text evidence="13">The sequence shown here is derived from an EMBL/GenBank/DDBJ whole genome shotgun (WGS) entry which is preliminary data.</text>
</comment>
<dbReference type="Proteomes" id="UP000035760">
    <property type="component" value="Unassembled WGS sequence"/>
</dbReference>
<dbReference type="RefSeq" id="WP_048673168.1">
    <property type="nucleotide sequence ID" value="NZ_CBTJ020000041.1"/>
</dbReference>
<reference evidence="13" key="1">
    <citation type="submission" date="2013-07" db="EMBL/GenBank/DDBJ databases">
        <authorList>
            <person name="McIlroy S."/>
        </authorList>
    </citation>
    <scope>NUCLEOTIDE SEQUENCE [LARGE SCALE GENOMIC DNA]</scope>
    <source>
        <strain evidence="13">Run_A_D11</strain>
    </source>
</reference>
<evidence type="ECO:0000256" key="9">
    <source>
        <dbReference type="ARBA" id="ARBA00022840"/>
    </source>
</evidence>
<dbReference type="GO" id="GO:0005886">
    <property type="term" value="C:plasma membrane"/>
    <property type="evidence" value="ECO:0007669"/>
    <property type="project" value="UniProtKB-SubCell"/>
</dbReference>
<evidence type="ECO:0000256" key="10">
    <source>
        <dbReference type="SAM" id="Phobius"/>
    </source>
</evidence>
<dbReference type="PRINTS" id="PR00344">
    <property type="entry name" value="BCTRLSENSOR"/>
</dbReference>
<keyword evidence="14" id="KW-1185">Reference proteome</keyword>
<evidence type="ECO:0000256" key="5">
    <source>
        <dbReference type="ARBA" id="ARBA00022553"/>
    </source>
</evidence>
<evidence type="ECO:0000256" key="7">
    <source>
        <dbReference type="ARBA" id="ARBA00022741"/>
    </source>
</evidence>
<evidence type="ECO:0000259" key="12">
    <source>
        <dbReference type="PROSITE" id="PS50885"/>
    </source>
</evidence>
<name>W6MA57_9GAMM</name>
<keyword evidence="4" id="KW-1003">Cell membrane</keyword>
<evidence type="ECO:0000256" key="2">
    <source>
        <dbReference type="ARBA" id="ARBA00004651"/>
    </source>
</evidence>
<dbReference type="SUPFAM" id="SSF55874">
    <property type="entry name" value="ATPase domain of HSP90 chaperone/DNA topoisomerase II/histidine kinase"/>
    <property type="match status" value="1"/>
</dbReference>
<organism evidence="13 14">
    <name type="scientific">Candidatus Competibacter denitrificans Run_A_D11</name>
    <dbReference type="NCBI Taxonomy" id="1400863"/>
    <lineage>
        <taxon>Bacteria</taxon>
        <taxon>Pseudomonadati</taxon>
        <taxon>Pseudomonadota</taxon>
        <taxon>Gammaproteobacteria</taxon>
        <taxon>Candidatus Competibacteraceae</taxon>
        <taxon>Candidatus Competibacter</taxon>
    </lineage>
</organism>
<dbReference type="InterPro" id="IPR003660">
    <property type="entry name" value="HAMP_dom"/>
</dbReference>
<keyword evidence="10" id="KW-0472">Membrane</keyword>
<dbReference type="InterPro" id="IPR003594">
    <property type="entry name" value="HATPase_dom"/>
</dbReference>
<feature type="transmembrane region" description="Helical" evidence="10">
    <location>
        <begin position="12"/>
        <end position="33"/>
    </location>
</feature>
<dbReference type="AlphaFoldDB" id="W6MA57"/>
<protein>
    <recommendedName>
        <fullName evidence="3">histidine kinase</fullName>
        <ecNumber evidence="3">2.7.13.3</ecNumber>
    </recommendedName>
</protein>
<dbReference type="SUPFAM" id="SSF47384">
    <property type="entry name" value="Homodimeric domain of signal transducing histidine kinase"/>
    <property type="match status" value="1"/>
</dbReference>